<gene>
    <name evidence="2" type="ORF">LIER_16248</name>
</gene>
<comment type="caution">
    <text evidence="2">The sequence shown here is derived from an EMBL/GenBank/DDBJ whole genome shotgun (WGS) entry which is preliminary data.</text>
</comment>
<organism evidence="2 3">
    <name type="scientific">Lithospermum erythrorhizon</name>
    <name type="common">Purple gromwell</name>
    <name type="synonym">Lithospermum officinale var. erythrorhizon</name>
    <dbReference type="NCBI Taxonomy" id="34254"/>
    <lineage>
        <taxon>Eukaryota</taxon>
        <taxon>Viridiplantae</taxon>
        <taxon>Streptophyta</taxon>
        <taxon>Embryophyta</taxon>
        <taxon>Tracheophyta</taxon>
        <taxon>Spermatophyta</taxon>
        <taxon>Magnoliopsida</taxon>
        <taxon>eudicotyledons</taxon>
        <taxon>Gunneridae</taxon>
        <taxon>Pentapetalae</taxon>
        <taxon>asterids</taxon>
        <taxon>lamiids</taxon>
        <taxon>Boraginales</taxon>
        <taxon>Boraginaceae</taxon>
        <taxon>Boraginoideae</taxon>
        <taxon>Lithospermeae</taxon>
        <taxon>Lithospermum</taxon>
    </lineage>
</organism>
<feature type="region of interest" description="Disordered" evidence="1">
    <location>
        <begin position="30"/>
        <end position="54"/>
    </location>
</feature>
<proteinExistence type="predicted"/>
<accession>A0AAV3Q5X7</accession>
<name>A0AAV3Q5X7_LITER</name>
<keyword evidence="3" id="KW-1185">Reference proteome</keyword>
<evidence type="ECO:0000256" key="1">
    <source>
        <dbReference type="SAM" id="MobiDB-lite"/>
    </source>
</evidence>
<dbReference type="Proteomes" id="UP001454036">
    <property type="component" value="Unassembled WGS sequence"/>
</dbReference>
<evidence type="ECO:0008006" key="4">
    <source>
        <dbReference type="Google" id="ProtNLM"/>
    </source>
</evidence>
<dbReference type="EMBL" id="BAABME010003616">
    <property type="protein sequence ID" value="GAA0159487.1"/>
    <property type="molecule type" value="Genomic_DNA"/>
</dbReference>
<protein>
    <recommendedName>
        <fullName evidence="4">Hydroxyproline-rich glycoprotein family protein</fullName>
    </recommendedName>
</protein>
<dbReference type="PANTHER" id="PTHR37376">
    <property type="entry name" value="EXPRESSED PROTEIN"/>
    <property type="match status" value="1"/>
</dbReference>
<reference evidence="2 3" key="1">
    <citation type="submission" date="2024-01" db="EMBL/GenBank/DDBJ databases">
        <title>The complete chloroplast genome sequence of Lithospermum erythrorhizon: insights into the phylogenetic relationship among Boraginaceae species and the maternal lineages of purple gromwells.</title>
        <authorList>
            <person name="Okada T."/>
            <person name="Watanabe K."/>
        </authorList>
    </citation>
    <scope>NUCLEOTIDE SEQUENCE [LARGE SCALE GENOMIC DNA]</scope>
</reference>
<evidence type="ECO:0000313" key="2">
    <source>
        <dbReference type="EMBL" id="GAA0159487.1"/>
    </source>
</evidence>
<dbReference type="PANTHER" id="PTHR37376:SF1">
    <property type="entry name" value="EXPRESSED PROTEIN"/>
    <property type="match status" value="1"/>
</dbReference>
<sequence>MSMKNESTPPPKIGKIGPYTVFITPINNGTREPVPGSPITRPPPVQAPPMQIPNNNSTHSSSSFAFFWDAVSKLQNAHANLDEKISYWFGLDQSKYQWALDEYYESKGTVSTIPRPLYRKSYNCLIVLYYSS</sequence>
<evidence type="ECO:0000313" key="3">
    <source>
        <dbReference type="Proteomes" id="UP001454036"/>
    </source>
</evidence>
<feature type="compositionally biased region" description="Pro residues" evidence="1">
    <location>
        <begin position="40"/>
        <end position="51"/>
    </location>
</feature>
<dbReference type="AlphaFoldDB" id="A0AAV3Q5X7"/>